<dbReference type="OrthoDB" id="2546621at2759"/>
<reference evidence="2 3" key="1">
    <citation type="submission" date="2014-06" db="EMBL/GenBank/DDBJ databases">
        <authorList>
            <consortium name="DOE Joint Genome Institute"/>
            <person name="Kuo A."/>
            <person name="Kohler A."/>
            <person name="Nagy L.G."/>
            <person name="Floudas D."/>
            <person name="Copeland A."/>
            <person name="Barry K.W."/>
            <person name="Cichocki N."/>
            <person name="Veneault-Fourrey C."/>
            <person name="LaButti K."/>
            <person name="Lindquist E.A."/>
            <person name="Lipzen A."/>
            <person name="Lundell T."/>
            <person name="Morin E."/>
            <person name="Murat C."/>
            <person name="Sun H."/>
            <person name="Tunlid A."/>
            <person name="Henrissat B."/>
            <person name="Grigoriev I.V."/>
            <person name="Hibbett D.S."/>
            <person name="Martin F."/>
            <person name="Nordberg H.P."/>
            <person name="Cantor M.N."/>
            <person name="Hua S.X."/>
        </authorList>
    </citation>
    <scope>NUCLEOTIDE SEQUENCE [LARGE SCALE GENOMIC DNA]</scope>
    <source>
        <strain evidence="2 3">ATCC 200175</strain>
    </source>
</reference>
<reference evidence="3" key="2">
    <citation type="submission" date="2015-01" db="EMBL/GenBank/DDBJ databases">
        <title>Evolutionary Origins and Diversification of the Mycorrhizal Mutualists.</title>
        <authorList>
            <consortium name="DOE Joint Genome Institute"/>
            <consortium name="Mycorrhizal Genomics Consortium"/>
            <person name="Kohler A."/>
            <person name="Kuo A."/>
            <person name="Nagy L.G."/>
            <person name="Floudas D."/>
            <person name="Copeland A."/>
            <person name="Barry K.W."/>
            <person name="Cichocki N."/>
            <person name="Veneault-Fourrey C."/>
            <person name="LaButti K."/>
            <person name="Lindquist E.A."/>
            <person name="Lipzen A."/>
            <person name="Lundell T."/>
            <person name="Morin E."/>
            <person name="Murat C."/>
            <person name="Riley R."/>
            <person name="Ohm R."/>
            <person name="Sun H."/>
            <person name="Tunlid A."/>
            <person name="Henrissat B."/>
            <person name="Grigoriev I.V."/>
            <person name="Hibbett D.S."/>
            <person name="Martin F."/>
        </authorList>
    </citation>
    <scope>NUCLEOTIDE SEQUENCE [LARGE SCALE GENOMIC DNA]</scope>
    <source>
        <strain evidence="3">ATCC 200175</strain>
    </source>
</reference>
<evidence type="ECO:0008006" key="4">
    <source>
        <dbReference type="Google" id="ProtNLM"/>
    </source>
</evidence>
<organism evidence="2 3">
    <name type="scientific">Paxillus involutus ATCC 200175</name>
    <dbReference type="NCBI Taxonomy" id="664439"/>
    <lineage>
        <taxon>Eukaryota</taxon>
        <taxon>Fungi</taxon>
        <taxon>Dikarya</taxon>
        <taxon>Basidiomycota</taxon>
        <taxon>Agaricomycotina</taxon>
        <taxon>Agaricomycetes</taxon>
        <taxon>Agaricomycetidae</taxon>
        <taxon>Boletales</taxon>
        <taxon>Paxilineae</taxon>
        <taxon>Paxillaceae</taxon>
        <taxon>Paxillus</taxon>
    </lineage>
</organism>
<keyword evidence="3" id="KW-1185">Reference proteome</keyword>
<dbReference type="Proteomes" id="UP000053647">
    <property type="component" value="Unassembled WGS sequence"/>
</dbReference>
<accession>A0A0C9TAX2</accession>
<evidence type="ECO:0000313" key="2">
    <source>
        <dbReference type="EMBL" id="KIJ12715.1"/>
    </source>
</evidence>
<proteinExistence type="predicted"/>
<dbReference type="HOGENOM" id="CLU_963317_0_0_1"/>
<dbReference type="EMBL" id="KN819360">
    <property type="protein sequence ID" value="KIJ12715.1"/>
    <property type="molecule type" value="Genomic_DNA"/>
</dbReference>
<name>A0A0C9TAX2_PAXIN</name>
<sequence>MDVDPLADVAPPRYAVESDDEDEYNPLSLKTAPHRPPDVNVEFKSICEIPSKRPLVVVSGEAGANWARVANLGEQRVGIYVNDLPVGLLFRPSWTNAIIVVSESEACTQLPLFAMNTYATAVIGRLEPTIVAILDSYPIQGFISPRVISQDIATIRYLSIGDKPVSDPGLEQFPPPNLLQSTTACLLNGLFLRSIGVNSSRDSAAVVLLPSQKTHAPPSTFREAGASPMFHEALWDRETLQKAHKRLFKIIGEEVGELRAESGIRPAKRVAVKRQTLGEVGEGGMYI</sequence>
<protein>
    <recommendedName>
        <fullName evidence="4">Proteasome assembly chaperone 1</fullName>
    </recommendedName>
</protein>
<dbReference type="AlphaFoldDB" id="A0A0C9TAX2"/>
<evidence type="ECO:0000256" key="1">
    <source>
        <dbReference type="SAM" id="MobiDB-lite"/>
    </source>
</evidence>
<feature type="region of interest" description="Disordered" evidence="1">
    <location>
        <begin position="1"/>
        <end position="24"/>
    </location>
</feature>
<gene>
    <name evidence="2" type="ORF">PAXINDRAFT_171028</name>
</gene>
<evidence type="ECO:0000313" key="3">
    <source>
        <dbReference type="Proteomes" id="UP000053647"/>
    </source>
</evidence>